<dbReference type="GO" id="GO:0016787">
    <property type="term" value="F:hydrolase activity"/>
    <property type="evidence" value="ECO:0007669"/>
    <property type="project" value="UniProtKB-KW"/>
</dbReference>
<dbReference type="SUPFAM" id="SSF55811">
    <property type="entry name" value="Nudix"/>
    <property type="match status" value="1"/>
</dbReference>
<dbReference type="PROSITE" id="PS51462">
    <property type="entry name" value="NUDIX"/>
    <property type="match status" value="1"/>
</dbReference>
<evidence type="ECO:0000313" key="4">
    <source>
        <dbReference type="EMBL" id="KQB83223.1"/>
    </source>
</evidence>
<keyword evidence="5" id="KW-1185">Reference proteome</keyword>
<dbReference type="PANTHER" id="PTHR43046:SF2">
    <property type="entry name" value="8-OXO-DGTP DIPHOSPHATASE-RELATED"/>
    <property type="match status" value="1"/>
</dbReference>
<gene>
    <name evidence="4" type="primary">nudL_2</name>
    <name evidence="4" type="ORF">Cocul_02196</name>
</gene>
<organism evidence="4 5">
    <name type="scientific">Corynebacterium oculi</name>
    <dbReference type="NCBI Taxonomy" id="1544416"/>
    <lineage>
        <taxon>Bacteria</taxon>
        <taxon>Bacillati</taxon>
        <taxon>Actinomycetota</taxon>
        <taxon>Actinomycetes</taxon>
        <taxon>Mycobacteriales</taxon>
        <taxon>Corynebacteriaceae</taxon>
        <taxon>Corynebacterium</taxon>
    </lineage>
</organism>
<dbReference type="InterPro" id="IPR000086">
    <property type="entry name" value="NUDIX_hydrolase_dom"/>
</dbReference>
<dbReference type="PANTHER" id="PTHR43046">
    <property type="entry name" value="GDP-MANNOSE MANNOSYL HYDROLASE"/>
    <property type="match status" value="1"/>
</dbReference>
<evidence type="ECO:0000313" key="5">
    <source>
        <dbReference type="Proteomes" id="UP000050517"/>
    </source>
</evidence>
<proteinExistence type="predicted"/>
<dbReference type="PROSITE" id="PS00893">
    <property type="entry name" value="NUDIX_BOX"/>
    <property type="match status" value="1"/>
</dbReference>
<dbReference type="STRING" id="1544416.Cocul_02196"/>
<dbReference type="Gene3D" id="3.90.79.10">
    <property type="entry name" value="Nucleoside Triphosphate Pyrophosphohydrolase"/>
    <property type="match status" value="1"/>
</dbReference>
<dbReference type="Pfam" id="PF00293">
    <property type="entry name" value="NUDIX"/>
    <property type="match status" value="1"/>
</dbReference>
<evidence type="ECO:0000256" key="2">
    <source>
        <dbReference type="ARBA" id="ARBA00022801"/>
    </source>
</evidence>
<feature type="domain" description="Nudix hydrolase" evidence="3">
    <location>
        <begin position="19"/>
        <end position="162"/>
    </location>
</feature>
<dbReference type="EMBL" id="LKST01000004">
    <property type="protein sequence ID" value="KQB83223.1"/>
    <property type="molecule type" value="Genomic_DNA"/>
</dbReference>
<reference evidence="4 5" key="1">
    <citation type="submission" date="2015-10" db="EMBL/GenBank/DDBJ databases">
        <title>Corynebacteirum lowii and Corynebacterium oculi species nova, derived from human clinical disease and and emended description of Corynebacterium mastiditis.</title>
        <authorList>
            <person name="Bernard K."/>
            <person name="Pacheco A.L."/>
            <person name="Mcdougall C."/>
            <person name="Burtx T."/>
            <person name="Weibe D."/>
            <person name="Tyler S."/>
            <person name="Olson A.B."/>
            <person name="Cnockaert M."/>
            <person name="Eguchi H."/>
            <person name="Kuwahara T."/>
            <person name="Nakayama-Imaohji H."/>
            <person name="Boudewijins M."/>
            <person name="Van Hoecke F."/>
            <person name="Bernier A.-M."/>
            <person name="Vandamme P."/>
        </authorList>
    </citation>
    <scope>NUCLEOTIDE SEQUENCE [LARGE SCALE GENOMIC DNA]</scope>
    <source>
        <strain evidence="4 5">NML 130210</strain>
    </source>
</reference>
<dbReference type="Proteomes" id="UP000050517">
    <property type="component" value="Unassembled WGS sequence"/>
</dbReference>
<keyword evidence="2 4" id="KW-0378">Hydrolase</keyword>
<evidence type="ECO:0000256" key="1">
    <source>
        <dbReference type="ARBA" id="ARBA00001946"/>
    </source>
</evidence>
<protein>
    <submittedName>
        <fullName evidence="4">Putative Nudix hydrolase NudL</fullName>
    </submittedName>
</protein>
<dbReference type="RefSeq" id="WP_055123256.1">
    <property type="nucleotide sequence ID" value="NZ_LKST01000004.1"/>
</dbReference>
<comment type="caution">
    <text evidence="4">The sequence shown here is derived from an EMBL/GenBank/DDBJ whole genome shotgun (WGS) entry which is preliminary data.</text>
</comment>
<evidence type="ECO:0000259" key="3">
    <source>
        <dbReference type="PROSITE" id="PS51462"/>
    </source>
</evidence>
<dbReference type="InterPro" id="IPR020084">
    <property type="entry name" value="NUDIX_hydrolase_CS"/>
</dbReference>
<dbReference type="PATRIC" id="fig|1544416.3.peg.2192"/>
<accession>A0A0Q0Z206</accession>
<sequence>MNGDGNGWAAGPEGGTLWGRFGAAGLLLVARRERTVLMQHRAPWTHHGGTWALPGGARDSQETATDAALREAHEETDIDATLIRVLAEHRTAGPFPADPARPDLAGQWTYTTVLAETATGKAVAHHPNEESVELRWVPVDEVADLPLLPAFARAWPGLRHKLMARLWRD</sequence>
<dbReference type="InterPro" id="IPR015797">
    <property type="entry name" value="NUDIX_hydrolase-like_dom_sf"/>
</dbReference>
<comment type="cofactor">
    <cofactor evidence="1">
        <name>Mg(2+)</name>
        <dbReference type="ChEBI" id="CHEBI:18420"/>
    </cofactor>
</comment>
<dbReference type="CDD" id="cd18877">
    <property type="entry name" value="NUDIX_Hydrolase"/>
    <property type="match status" value="1"/>
</dbReference>
<dbReference type="OrthoDB" id="3404294at2"/>
<dbReference type="AlphaFoldDB" id="A0A0Q0Z206"/>
<name>A0A0Q0Z206_9CORY</name>